<evidence type="ECO:0000259" key="1">
    <source>
        <dbReference type="Pfam" id="PF12697"/>
    </source>
</evidence>
<proteinExistence type="predicted"/>
<sequence>MSASKFSVREHILPTSHIREYPRATSGDQEDVLQLAVKQYTPRRKAQAKTTITIIGGHANGFPKELYEPLWDELLGRLQAKGIAIGNIFIADVAHQGTSGVLNEEKLGNDPSWLDHPRDLFLMVNHFRREMKRPIVGIGHSMGGNNLVNLSLMHPRLFSTLILIDPVIQRFQSRAGNYGPARASTNRRDRWPSREAARAAFKRSKFYQSWDPRVLELWIQYGLRELPTSLYPYATAASATSPTISADPGAATVSPAPDTEKEVTLATTKHQEVFTFLRPNFPTKEFPDPSTQPNFQTHPDMDPASGPNAPFYRPEPIATFHRLPNLRPSIFYLFGEQSNLSTPTLKADKLAHTGTGVGGSGGVQKGRVSDVTLEGVGHLIPMEAVERTAEECTQWLVPEIEGWTAREAAERREWAAVPKEQKAVLSEQYRQTMNGLGAFRARTARGYDASRA</sequence>
<evidence type="ECO:0000313" key="3">
    <source>
        <dbReference type="Proteomes" id="UP000270230"/>
    </source>
</evidence>
<accession>A0A3M7BF54</accession>
<dbReference type="InterPro" id="IPR000073">
    <property type="entry name" value="AB_hydrolase_1"/>
</dbReference>
<dbReference type="Proteomes" id="UP000270230">
    <property type="component" value="Unassembled WGS sequence"/>
</dbReference>
<dbReference type="AlphaFoldDB" id="A0A3M7BF54"/>
<dbReference type="InterPro" id="IPR029058">
    <property type="entry name" value="AB_hydrolase_fold"/>
</dbReference>
<reference evidence="2 3" key="1">
    <citation type="journal article" date="2018" name="BMC Genomics">
        <title>Genomic evidence for intraspecific hybridization in a clonal and extremely halotolerant yeast.</title>
        <authorList>
            <person name="Gostincar C."/>
            <person name="Stajich J.E."/>
            <person name="Zupancic J."/>
            <person name="Zalar P."/>
            <person name="Gunde-Cimerman N."/>
        </authorList>
    </citation>
    <scope>NUCLEOTIDE SEQUENCE [LARGE SCALE GENOMIC DNA]</scope>
    <source>
        <strain evidence="2 3">EXF-151</strain>
    </source>
</reference>
<protein>
    <recommendedName>
        <fullName evidence="1">AB hydrolase-1 domain-containing protein</fullName>
    </recommendedName>
</protein>
<dbReference type="EMBL" id="QWIN01001631">
    <property type="protein sequence ID" value="RMY38429.1"/>
    <property type="molecule type" value="Genomic_DNA"/>
</dbReference>
<evidence type="ECO:0000313" key="2">
    <source>
        <dbReference type="EMBL" id="RMY38429.1"/>
    </source>
</evidence>
<gene>
    <name evidence="2" type="ORF">D0865_13096</name>
</gene>
<feature type="domain" description="AB hydrolase-1" evidence="1">
    <location>
        <begin position="61"/>
        <end position="390"/>
    </location>
</feature>
<dbReference type="Pfam" id="PF12697">
    <property type="entry name" value="Abhydrolase_6"/>
    <property type="match status" value="1"/>
</dbReference>
<comment type="caution">
    <text evidence="2">The sequence shown here is derived from an EMBL/GenBank/DDBJ whole genome shotgun (WGS) entry which is preliminary data.</text>
</comment>
<dbReference type="Gene3D" id="3.40.50.1820">
    <property type="entry name" value="alpha/beta hydrolase"/>
    <property type="match status" value="1"/>
</dbReference>
<dbReference type="SUPFAM" id="SSF53474">
    <property type="entry name" value="alpha/beta-Hydrolases"/>
    <property type="match status" value="1"/>
</dbReference>
<organism evidence="2 3">
    <name type="scientific">Hortaea werneckii</name>
    <name type="common">Black yeast</name>
    <name type="synonym">Cladosporium werneckii</name>
    <dbReference type="NCBI Taxonomy" id="91943"/>
    <lineage>
        <taxon>Eukaryota</taxon>
        <taxon>Fungi</taxon>
        <taxon>Dikarya</taxon>
        <taxon>Ascomycota</taxon>
        <taxon>Pezizomycotina</taxon>
        <taxon>Dothideomycetes</taxon>
        <taxon>Dothideomycetidae</taxon>
        <taxon>Mycosphaerellales</taxon>
        <taxon>Teratosphaeriaceae</taxon>
        <taxon>Hortaea</taxon>
    </lineage>
</organism>
<dbReference type="OrthoDB" id="94039at2759"/>
<name>A0A3M7BF54_HORWE</name>